<comment type="caution">
    <text evidence="1">The sequence shown here is derived from an EMBL/GenBank/DDBJ whole genome shotgun (WGS) entry which is preliminary data.</text>
</comment>
<sequence length="39" mass="4498">MTAGTTEIPTNAKGKKRQRVNVNLRPEPNLTEAQYRDIW</sequence>
<feature type="non-terminal residue" evidence="1">
    <location>
        <position position="1"/>
    </location>
</feature>
<dbReference type="EMBL" id="CAJHJF010007847">
    <property type="protein sequence ID" value="CAD6965002.1"/>
    <property type="molecule type" value="Genomic_DNA"/>
</dbReference>
<dbReference type="AlphaFoldDB" id="A0A9N8M8U0"/>
<name>A0A9N8M8U0_9BASI</name>
<dbReference type="Proteomes" id="UP000836404">
    <property type="component" value="Unassembled WGS sequence"/>
</dbReference>
<evidence type="ECO:0000313" key="1">
    <source>
        <dbReference type="EMBL" id="CAD6965002.1"/>
    </source>
</evidence>
<reference evidence="1 2" key="1">
    <citation type="submission" date="2020-10" db="EMBL/GenBank/DDBJ databases">
        <authorList>
            <person name="Sedaghatjoo S."/>
        </authorList>
    </citation>
    <scope>NUCLEOTIDE SEQUENCE [LARGE SCALE GENOMIC DNA]</scope>
    <source>
        <strain evidence="1 2">LLFL</strain>
    </source>
</reference>
<evidence type="ECO:0000313" key="2">
    <source>
        <dbReference type="Proteomes" id="UP000836404"/>
    </source>
</evidence>
<gene>
    <name evidence="1" type="ORF">JKILLFL_G7066</name>
</gene>
<accession>A0A9N8M8U0</accession>
<proteinExistence type="predicted"/>
<protein>
    <submittedName>
        <fullName evidence="1">Uncharacterized protein</fullName>
    </submittedName>
</protein>
<organism evidence="1 2">
    <name type="scientific">Tilletia laevis</name>
    <dbReference type="NCBI Taxonomy" id="157183"/>
    <lineage>
        <taxon>Eukaryota</taxon>
        <taxon>Fungi</taxon>
        <taxon>Dikarya</taxon>
        <taxon>Basidiomycota</taxon>
        <taxon>Ustilaginomycotina</taxon>
        <taxon>Exobasidiomycetes</taxon>
        <taxon>Tilletiales</taxon>
        <taxon>Tilletiaceae</taxon>
        <taxon>Tilletia</taxon>
    </lineage>
</organism>
<keyword evidence="2" id="KW-1185">Reference proteome</keyword>